<dbReference type="CDD" id="cd09872">
    <property type="entry name" value="PIN_Sll0205-like"/>
    <property type="match status" value="1"/>
</dbReference>
<evidence type="ECO:0000313" key="3">
    <source>
        <dbReference type="Proteomes" id="UP000215616"/>
    </source>
</evidence>
<gene>
    <name evidence="2" type="ORF">B7Z12_08645</name>
</gene>
<dbReference type="AlphaFoldDB" id="A0A258D7F2"/>
<evidence type="ECO:0000259" key="1">
    <source>
        <dbReference type="Pfam" id="PF01850"/>
    </source>
</evidence>
<comment type="caution">
    <text evidence="2">The sequence shown here is derived from an EMBL/GenBank/DDBJ whole genome shotgun (WGS) entry which is preliminary data.</text>
</comment>
<dbReference type="Gene3D" id="3.40.50.1010">
    <property type="entry name" value="5'-nuclease"/>
    <property type="match status" value="1"/>
</dbReference>
<dbReference type="Proteomes" id="UP000215616">
    <property type="component" value="Unassembled WGS sequence"/>
</dbReference>
<dbReference type="Pfam" id="PF01850">
    <property type="entry name" value="PIN"/>
    <property type="match status" value="1"/>
</dbReference>
<accession>A0A258D7F2</accession>
<protein>
    <submittedName>
        <fullName evidence="2">Twitching motility protein PilT</fullName>
    </submittedName>
</protein>
<dbReference type="InterPro" id="IPR052919">
    <property type="entry name" value="TA_system_RNase"/>
</dbReference>
<dbReference type="InterPro" id="IPR029060">
    <property type="entry name" value="PIN-like_dom_sf"/>
</dbReference>
<dbReference type="InterPro" id="IPR041705">
    <property type="entry name" value="PIN_Sll0205"/>
</dbReference>
<name>A0A258D7F2_CAUVI</name>
<dbReference type="SUPFAM" id="SSF88723">
    <property type="entry name" value="PIN domain-like"/>
    <property type="match status" value="1"/>
</dbReference>
<evidence type="ECO:0000313" key="2">
    <source>
        <dbReference type="EMBL" id="OYX03865.1"/>
    </source>
</evidence>
<dbReference type="PANTHER" id="PTHR36173">
    <property type="entry name" value="RIBONUCLEASE VAPC16-RELATED"/>
    <property type="match status" value="1"/>
</dbReference>
<dbReference type="EMBL" id="NCDQ01000114">
    <property type="protein sequence ID" value="OYX03865.1"/>
    <property type="molecule type" value="Genomic_DNA"/>
</dbReference>
<proteinExistence type="predicted"/>
<feature type="domain" description="PIN" evidence="1">
    <location>
        <begin position="4"/>
        <end position="123"/>
    </location>
</feature>
<dbReference type="InterPro" id="IPR002716">
    <property type="entry name" value="PIN_dom"/>
</dbReference>
<sequence>MKLLLDTHIALWSLTDDARLSDKARALILDPENEIYVSAATLWEIAIKHGLNRSGPNAMPIGAADARHLFEASGYALIPITPEQVLLVEQLPSLHADPFDRILIAQGLTDALRLVTHDATLASYNARVILV</sequence>
<reference evidence="2 3" key="1">
    <citation type="submission" date="2017-03" db="EMBL/GenBank/DDBJ databases">
        <title>Lifting the veil on microbial sulfur biogeochemistry in mining wastewaters.</title>
        <authorList>
            <person name="Kantor R.S."/>
            <person name="Colenbrander Nelson T."/>
            <person name="Marshall S."/>
            <person name="Bennett D."/>
            <person name="Apte S."/>
            <person name="Camacho D."/>
            <person name="Thomas B.C."/>
            <person name="Warren L.A."/>
            <person name="Banfield J.F."/>
        </authorList>
    </citation>
    <scope>NUCLEOTIDE SEQUENCE [LARGE SCALE GENOMIC DNA]</scope>
    <source>
        <strain evidence="2">32-67-7</strain>
    </source>
</reference>
<dbReference type="PANTHER" id="PTHR36173:SF2">
    <property type="entry name" value="RIBONUCLEASE VAPC16"/>
    <property type="match status" value="1"/>
</dbReference>
<organism evidence="2 3">
    <name type="scientific">Caulobacter vibrioides</name>
    <name type="common">Caulobacter crescentus</name>
    <dbReference type="NCBI Taxonomy" id="155892"/>
    <lineage>
        <taxon>Bacteria</taxon>
        <taxon>Pseudomonadati</taxon>
        <taxon>Pseudomonadota</taxon>
        <taxon>Alphaproteobacteria</taxon>
        <taxon>Caulobacterales</taxon>
        <taxon>Caulobacteraceae</taxon>
        <taxon>Caulobacter</taxon>
    </lineage>
</organism>